<dbReference type="InterPro" id="IPR041685">
    <property type="entry name" value="AAA_GajA/Old/RecF-like"/>
</dbReference>
<protein>
    <submittedName>
        <fullName evidence="3">Predicted ATP-dependent endonuclease, OLD family</fullName>
    </submittedName>
</protein>
<reference evidence="3" key="1">
    <citation type="submission" date="2016-11" db="EMBL/GenBank/DDBJ databases">
        <authorList>
            <person name="Jaros S."/>
            <person name="Januszkiewicz K."/>
            <person name="Wedrychowicz H."/>
        </authorList>
    </citation>
    <scope>NUCLEOTIDE SEQUENCE</scope>
    <source>
        <strain evidence="3">ACA-DC 565</strain>
    </source>
</reference>
<feature type="domain" description="OLD protein-like TOPRIM" evidence="2">
    <location>
        <begin position="447"/>
        <end position="513"/>
    </location>
</feature>
<dbReference type="PANTHER" id="PTHR43581">
    <property type="entry name" value="ATP/GTP PHOSPHATASE"/>
    <property type="match status" value="1"/>
</dbReference>
<dbReference type="InterPro" id="IPR051396">
    <property type="entry name" value="Bact_Antivir_Def_Nuclease"/>
</dbReference>
<proteinExistence type="predicted"/>
<keyword evidence="3" id="KW-0255">Endonuclease</keyword>
<feature type="domain" description="Endonuclease GajA/Old nuclease/RecF-like AAA" evidence="1">
    <location>
        <begin position="1"/>
        <end position="386"/>
    </location>
</feature>
<dbReference type="EMBL" id="LT634362">
    <property type="protein sequence ID" value="SFZ89073.1"/>
    <property type="molecule type" value="Genomic_DNA"/>
</dbReference>
<dbReference type="Pfam" id="PF20469">
    <property type="entry name" value="OLD-like_TOPRIM"/>
    <property type="match status" value="1"/>
</dbReference>
<dbReference type="InterPro" id="IPR034139">
    <property type="entry name" value="TOPRIM_OLD"/>
</dbReference>
<organism evidence="3">
    <name type="scientific">Loigolactobacillus rennini</name>
    <dbReference type="NCBI Taxonomy" id="238013"/>
    <lineage>
        <taxon>Bacteria</taxon>
        <taxon>Bacillati</taxon>
        <taxon>Bacillota</taxon>
        <taxon>Bacilli</taxon>
        <taxon>Lactobacillales</taxon>
        <taxon>Lactobacillaceae</taxon>
        <taxon>Loigolactobacillus</taxon>
    </lineage>
</organism>
<dbReference type="SUPFAM" id="SSF52540">
    <property type="entry name" value="P-loop containing nucleoside triphosphate hydrolases"/>
    <property type="match status" value="1"/>
</dbReference>
<keyword evidence="3" id="KW-0378">Hydrolase</keyword>
<dbReference type="AlphaFoldDB" id="A0A1K2IBK3"/>
<evidence type="ECO:0000259" key="2">
    <source>
        <dbReference type="Pfam" id="PF20469"/>
    </source>
</evidence>
<dbReference type="Pfam" id="PF13175">
    <property type="entry name" value="AAA_15"/>
    <property type="match status" value="1"/>
</dbReference>
<sequence>MRIKTVSIHNFRTIYEATIDFYDVTTFVGPNGVGKSTVLYALDWFFNGERDHELTSQDATYGHEQEDIRVEVTFSELTEHDKEVLGKYSTPEVTEFIAWKTKKHQTGHEELSANSRGYALFSPLKEDGLKAAEVKSLYSKIREEHPELELKESNSKANILKIIRNWELKHPDKLGFVPESVSTSFKGFNSNAALADLFTFSLVRADFRANEQAEDGKNSLLSSIIERTIDRKSADDKLKQAFEDIQNKEKSIYDDVYNAPLSDLSKSLNEVVGHYTSNRDVSIQPNVREINPPKTTFSIRVNDGNFQTEVEKQGHGFQRTLLISTLQLLSEQSTKKSNGTLCLAIEEPELYQYPVQAKVFASVLRKLAEDKTKEFQVTYATHSKYFLEAQHFDQVYRLIRPNNSETYKTIFKHATMDEIKKKIGDYYNNNISSRLKKVYTNQLPIGIFSNAAILTEGSTDKAVLEHIPKEGGEVTLDKCGISVIACGSKTSIIMHHAILHALGIPTLIFFDNDSGWAKRSANKSEERKAQERENHKLENEKIRKYFCIPDDKMKNGFPVPGFYTGITKTNMYIVEDTLETFLAANWDGWCKEYEAAKVSLNIQSEKSSEVCAEATTNLMFDKCPKDIRQFIDKAIELC</sequence>
<name>A0A1K2IBK3_9LACO</name>
<evidence type="ECO:0000259" key="1">
    <source>
        <dbReference type="Pfam" id="PF13175"/>
    </source>
</evidence>
<keyword evidence="3" id="KW-0540">Nuclease</keyword>
<gene>
    <name evidence="3" type="ORF">LREN565_2186</name>
</gene>
<dbReference type="InterPro" id="IPR027417">
    <property type="entry name" value="P-loop_NTPase"/>
</dbReference>
<dbReference type="PANTHER" id="PTHR43581:SF4">
    <property type="entry name" value="ATP_GTP PHOSPHATASE"/>
    <property type="match status" value="1"/>
</dbReference>
<accession>A0A1K2IBK3</accession>
<dbReference type="CDD" id="cd01026">
    <property type="entry name" value="TOPRIM_OLD"/>
    <property type="match status" value="1"/>
</dbReference>
<evidence type="ECO:0000313" key="3">
    <source>
        <dbReference type="EMBL" id="SFZ89073.1"/>
    </source>
</evidence>
<dbReference type="GO" id="GO:0004519">
    <property type="term" value="F:endonuclease activity"/>
    <property type="evidence" value="ECO:0007669"/>
    <property type="project" value="UniProtKB-KW"/>
</dbReference>
<dbReference type="Gene3D" id="3.40.50.300">
    <property type="entry name" value="P-loop containing nucleotide triphosphate hydrolases"/>
    <property type="match status" value="1"/>
</dbReference>